<keyword evidence="3" id="KW-1185">Reference proteome</keyword>
<dbReference type="AlphaFoldDB" id="A0A2V5L9Q1"/>
<dbReference type="OrthoDB" id="4951059at2"/>
<sequence>MDYDTTEMAVGAALVLLPIAGLVAAGLWCMKKPQARMPWFFFLGPAAALAYGWFAGQLALTAFPPPFDPAFAGGRGLDLRGMIIVLCAMAGGAAGMVISVVFCCVNLVRSLVQQRRDVRVP</sequence>
<keyword evidence="1" id="KW-1133">Transmembrane helix</keyword>
<evidence type="ECO:0000313" key="2">
    <source>
        <dbReference type="EMBL" id="PYI68421.1"/>
    </source>
</evidence>
<name>A0A2V5L9Q1_9MICC</name>
<proteinExistence type="predicted"/>
<dbReference type="RefSeq" id="WP_110500163.1">
    <property type="nucleotide sequence ID" value="NZ_QJVD01000005.1"/>
</dbReference>
<feature type="transmembrane region" description="Helical" evidence="1">
    <location>
        <begin position="83"/>
        <end position="108"/>
    </location>
</feature>
<evidence type="ECO:0000256" key="1">
    <source>
        <dbReference type="SAM" id="Phobius"/>
    </source>
</evidence>
<accession>A0A2V5L9Q1</accession>
<feature type="transmembrane region" description="Helical" evidence="1">
    <location>
        <begin position="40"/>
        <end position="63"/>
    </location>
</feature>
<feature type="transmembrane region" description="Helical" evidence="1">
    <location>
        <begin position="6"/>
        <end position="28"/>
    </location>
</feature>
<protein>
    <submittedName>
        <fullName evidence="2">Uncharacterized protein</fullName>
    </submittedName>
</protein>
<keyword evidence="1" id="KW-0812">Transmembrane</keyword>
<organism evidence="2 3">
    <name type="scientific">Arthrobacter livingstonensis</name>
    <dbReference type="NCBI Taxonomy" id="670078"/>
    <lineage>
        <taxon>Bacteria</taxon>
        <taxon>Bacillati</taxon>
        <taxon>Actinomycetota</taxon>
        <taxon>Actinomycetes</taxon>
        <taxon>Micrococcales</taxon>
        <taxon>Micrococcaceae</taxon>
        <taxon>Arthrobacter</taxon>
    </lineage>
</organism>
<gene>
    <name evidence="2" type="ORF">CVV68_06315</name>
</gene>
<dbReference type="Proteomes" id="UP000247832">
    <property type="component" value="Unassembled WGS sequence"/>
</dbReference>
<reference evidence="2 3" key="1">
    <citation type="submission" date="2018-05" db="EMBL/GenBank/DDBJ databases">
        <title>Genetic diversity of glacier-inhabiting Cryobacterium bacteria in China and description of Cryobacterium mengkeensis sp. nov. and Arthrobacter glacialis sp. nov.</title>
        <authorList>
            <person name="Liu Q."/>
            <person name="Xin Y.-H."/>
        </authorList>
    </citation>
    <scope>NUCLEOTIDE SEQUENCE [LARGE SCALE GENOMIC DNA]</scope>
    <source>
        <strain evidence="2 3">LI2</strain>
    </source>
</reference>
<dbReference type="EMBL" id="QJVD01000005">
    <property type="protein sequence ID" value="PYI68421.1"/>
    <property type="molecule type" value="Genomic_DNA"/>
</dbReference>
<keyword evidence="1" id="KW-0472">Membrane</keyword>
<comment type="caution">
    <text evidence="2">The sequence shown here is derived from an EMBL/GenBank/DDBJ whole genome shotgun (WGS) entry which is preliminary data.</text>
</comment>
<evidence type="ECO:0000313" key="3">
    <source>
        <dbReference type="Proteomes" id="UP000247832"/>
    </source>
</evidence>